<feature type="region of interest" description="Disordered" evidence="1">
    <location>
        <begin position="78"/>
        <end position="102"/>
    </location>
</feature>
<dbReference type="Proteomes" id="UP000658514">
    <property type="component" value="Unassembled WGS sequence"/>
</dbReference>
<accession>A0ABR8AE94</accession>
<gene>
    <name evidence="2" type="ORF">H6G24_22675</name>
</gene>
<protein>
    <recommendedName>
        <fullName evidence="4">Outer membrane protein beta-barrel domain-containing protein</fullName>
    </recommendedName>
</protein>
<evidence type="ECO:0008006" key="4">
    <source>
        <dbReference type="Google" id="ProtNLM"/>
    </source>
</evidence>
<evidence type="ECO:0000256" key="1">
    <source>
        <dbReference type="SAM" id="MobiDB-lite"/>
    </source>
</evidence>
<feature type="compositionally biased region" description="Polar residues" evidence="1">
    <location>
        <begin position="78"/>
        <end position="96"/>
    </location>
</feature>
<reference evidence="2 3" key="1">
    <citation type="journal article" date="2020" name="ISME J.">
        <title>Comparative genomics reveals insights into cyanobacterial evolution and habitat adaptation.</title>
        <authorList>
            <person name="Chen M.Y."/>
            <person name="Teng W.K."/>
            <person name="Zhao L."/>
            <person name="Hu C.X."/>
            <person name="Zhou Y.K."/>
            <person name="Han B.P."/>
            <person name="Song L.R."/>
            <person name="Shu W.S."/>
        </authorList>
    </citation>
    <scope>NUCLEOTIDE SEQUENCE [LARGE SCALE GENOMIC DNA]</scope>
    <source>
        <strain evidence="2 3">FACHB-288</strain>
    </source>
</reference>
<keyword evidence="3" id="KW-1185">Reference proteome</keyword>
<proteinExistence type="predicted"/>
<evidence type="ECO:0000313" key="3">
    <source>
        <dbReference type="Proteomes" id="UP000658514"/>
    </source>
</evidence>
<evidence type="ECO:0000313" key="2">
    <source>
        <dbReference type="EMBL" id="MBD2198273.1"/>
    </source>
</evidence>
<name>A0ABR8AE94_9CYAN</name>
<organism evidence="2 3">
    <name type="scientific">Calothrix parietina FACHB-288</name>
    <dbReference type="NCBI Taxonomy" id="2692896"/>
    <lineage>
        <taxon>Bacteria</taxon>
        <taxon>Bacillati</taxon>
        <taxon>Cyanobacteriota</taxon>
        <taxon>Cyanophyceae</taxon>
        <taxon>Nostocales</taxon>
        <taxon>Calotrichaceae</taxon>
        <taxon>Calothrix</taxon>
    </lineage>
</organism>
<dbReference type="RefSeq" id="WP_190545743.1">
    <property type="nucleotide sequence ID" value="NZ_CAWPNO010000072.1"/>
</dbReference>
<sequence length="335" mass="35984">MLYFLGEYPLITTNSNNYTTEIIYQDEFVPSKIEKLQNFSALPNPEEFGKESITFTIPSPEEIEPFYLTQATGITNESTSQPVGQQPLQIEPTSPEQKPFQPQRIPAAFRKKRTGAVTSPGVTIQTPSAYGKSWGSAAVGLGLQSRTRFTDTADGVIGFGIGFGDAQKSVGLDVSLGIVDLDNLQDGTISFKLHRRLPEDFAVAFGVKNVLTFGETDGGTSAYGVVTKMFRLQDSDTKPLSRLYVSVGIGGGQFRSESDINNKVDSIGVFGSVALRVAQPVNAIAEWTGQDLTLGLSITPFKNTPLVITPAVSDITGNAGDGARFIFGIGYGISF</sequence>
<dbReference type="EMBL" id="JACJQH010000039">
    <property type="protein sequence ID" value="MBD2198273.1"/>
    <property type="molecule type" value="Genomic_DNA"/>
</dbReference>
<comment type="caution">
    <text evidence="2">The sequence shown here is derived from an EMBL/GenBank/DDBJ whole genome shotgun (WGS) entry which is preliminary data.</text>
</comment>